<keyword evidence="2" id="KW-0472">Membrane</keyword>
<sequence>MQSKIPSNTLDKNKCNCNCLSKISNVFIGGLEYGFYWYGVNIARRPFLFIFISLLIAGLCSIGLINFGEENDPFKLWIPQDAEFLKVTEWQKLNFPSDKRFHSAIYEADNVLDKKVILEILRVHEEVDKIKVDDVSWSSVCAKIPVIAIALFGRKKRDISLKSSVISEVNSEREKRQAPDLDWSRILSRDVYCNFLENMDEECLTNSLLEIWGYDRSLIESLTNEQIIDDINEADISEVFGFPVNFTSYLGMVQRNSESRIIGAKATRQTWLTTINKAAIKDGDSITDEGTGSQIDKGSLEWERRFIDTVLNTTNREEDVNIYFLAASSFGLVAGNSIQNDLRYLSIGFIVVFIFVVLMLGKFNMIEMRPVLSLLGLSSVGLSIGVSYGLCSAFGFPYGPVNSILPFLLLGLGVDDMFVIIQAWNNLSPLEINEELPERMGLALRHAGVSITVTSLTDFVAFAIGSSTLLPALRSFCIYAALGIIAIYFFSATFFVACLTLDQRRLEDKRNGLFWCWRMNNWTPNECSQKDLLQSFFGNVYAKILLKLPTKITVLIITATLVGVSGWGLSNLRQEFDPSWFLPQSSYPFKFFAKSDEYFPSSGVSGKILLGNLNYTKDIAKILQLEANLKENPYIGSVDSWVSEFQLYMNNSDITIPDPDMSEDDFYENLTKFLFSQSGAKYRGRDFKFDGELKCLNKSPPIFVSTISYQHVQMDDSRTEINAMDQLSENIAEMKFSGYARAWSRQYGNWETNKVIAIELLRNLGYALLVVFILTLILISSLSTSLLVLLCVVMTLIDVGALMHWWGLTIDTVSCIDLVLAIGLCVDYAAHIGHSFMTKRGTRNERARLTLEMMGPAVLQGGFSTVLAFFFLAFSDSHVFITFFKIFFSVSLFGLYHGLVFLPVVLSLIGPAPYQSANQDDSKSLVISPKISPKNISKEPQVERELNGDGFITKDITPINTPDLEPSAPT</sequence>
<feature type="domain" description="SSD" evidence="3">
    <location>
        <begin position="341"/>
        <end position="501"/>
    </location>
</feature>
<feature type="non-terminal residue" evidence="4">
    <location>
        <position position="970"/>
    </location>
</feature>
<dbReference type="Proteomes" id="UP001497623">
    <property type="component" value="Unassembled WGS sequence"/>
</dbReference>
<comment type="similarity">
    <text evidence="1">Belongs to the patched family.</text>
</comment>
<evidence type="ECO:0000256" key="2">
    <source>
        <dbReference type="SAM" id="Phobius"/>
    </source>
</evidence>
<dbReference type="PANTHER" id="PTHR10796:SF130">
    <property type="entry name" value="PATCHED DOMAIN-CONTAINING PROTEIN 3-LIKE PROTEIN"/>
    <property type="match status" value="1"/>
</dbReference>
<evidence type="ECO:0000259" key="3">
    <source>
        <dbReference type="PROSITE" id="PS50156"/>
    </source>
</evidence>
<dbReference type="EMBL" id="CAXKWB010030264">
    <property type="protein sequence ID" value="CAL4137274.1"/>
    <property type="molecule type" value="Genomic_DNA"/>
</dbReference>
<dbReference type="GO" id="GO:0016020">
    <property type="term" value="C:membrane"/>
    <property type="evidence" value="ECO:0007669"/>
    <property type="project" value="TreeGrafter"/>
</dbReference>
<dbReference type="PANTHER" id="PTHR10796">
    <property type="entry name" value="PATCHED-RELATED"/>
    <property type="match status" value="1"/>
</dbReference>
<name>A0AAV2RQ32_MEGNR</name>
<feature type="transmembrane region" description="Helical" evidence="2">
    <location>
        <begin position="764"/>
        <end position="797"/>
    </location>
</feature>
<evidence type="ECO:0000313" key="4">
    <source>
        <dbReference type="EMBL" id="CAL4137274.1"/>
    </source>
</evidence>
<accession>A0AAV2RQ32</accession>
<feature type="transmembrane region" description="Helical" evidence="2">
    <location>
        <begin position="344"/>
        <end position="361"/>
    </location>
</feature>
<feature type="transmembrane region" description="Helical" evidence="2">
    <location>
        <begin position="851"/>
        <end position="874"/>
    </location>
</feature>
<reference evidence="4 5" key="1">
    <citation type="submission" date="2024-05" db="EMBL/GenBank/DDBJ databases">
        <authorList>
            <person name="Wallberg A."/>
        </authorList>
    </citation>
    <scope>NUCLEOTIDE SEQUENCE [LARGE SCALE GENOMIC DNA]</scope>
</reference>
<feature type="transmembrane region" description="Helical" evidence="2">
    <location>
        <begin position="404"/>
        <end position="421"/>
    </location>
</feature>
<protein>
    <recommendedName>
        <fullName evidence="3">SSD domain-containing protein</fullName>
    </recommendedName>
</protein>
<feature type="transmembrane region" description="Helical" evidence="2">
    <location>
        <begin position="886"/>
        <end position="909"/>
    </location>
</feature>
<dbReference type="AlphaFoldDB" id="A0AAV2RQ32"/>
<organism evidence="4 5">
    <name type="scientific">Meganyctiphanes norvegica</name>
    <name type="common">Northern krill</name>
    <name type="synonym">Thysanopoda norvegica</name>
    <dbReference type="NCBI Taxonomy" id="48144"/>
    <lineage>
        <taxon>Eukaryota</taxon>
        <taxon>Metazoa</taxon>
        <taxon>Ecdysozoa</taxon>
        <taxon>Arthropoda</taxon>
        <taxon>Crustacea</taxon>
        <taxon>Multicrustacea</taxon>
        <taxon>Malacostraca</taxon>
        <taxon>Eumalacostraca</taxon>
        <taxon>Eucarida</taxon>
        <taxon>Euphausiacea</taxon>
        <taxon>Euphausiidae</taxon>
        <taxon>Meganyctiphanes</taxon>
    </lineage>
</organism>
<evidence type="ECO:0000256" key="1">
    <source>
        <dbReference type="ARBA" id="ARBA00005585"/>
    </source>
</evidence>
<keyword evidence="2" id="KW-1133">Transmembrane helix</keyword>
<dbReference type="InterPro" id="IPR051697">
    <property type="entry name" value="Patched_domain-protein"/>
</dbReference>
<proteinExistence type="inferred from homology"/>
<keyword evidence="5" id="KW-1185">Reference proteome</keyword>
<dbReference type="PROSITE" id="PS50156">
    <property type="entry name" value="SSD"/>
    <property type="match status" value="2"/>
</dbReference>
<feature type="transmembrane region" description="Helical" evidence="2">
    <location>
        <begin position="442"/>
        <end position="464"/>
    </location>
</feature>
<feature type="transmembrane region" description="Helical" evidence="2">
    <location>
        <begin position="47"/>
        <end position="67"/>
    </location>
</feature>
<dbReference type="Gene3D" id="1.20.1640.10">
    <property type="entry name" value="Multidrug efflux transporter AcrB transmembrane domain"/>
    <property type="match status" value="2"/>
</dbReference>
<dbReference type="InterPro" id="IPR053958">
    <property type="entry name" value="HMGCR/SNAP/NPC1-like_SSD"/>
</dbReference>
<feature type="transmembrane region" description="Helical" evidence="2">
    <location>
        <begin position="373"/>
        <end position="398"/>
    </location>
</feature>
<feature type="transmembrane region" description="Helical" evidence="2">
    <location>
        <begin position="476"/>
        <end position="501"/>
    </location>
</feature>
<evidence type="ECO:0000313" key="5">
    <source>
        <dbReference type="Proteomes" id="UP001497623"/>
    </source>
</evidence>
<comment type="caution">
    <text evidence="4">The sequence shown here is derived from an EMBL/GenBank/DDBJ whole genome shotgun (WGS) entry which is preliminary data.</text>
</comment>
<keyword evidence="2" id="KW-0812">Transmembrane</keyword>
<gene>
    <name evidence="4" type="ORF">MNOR_LOCUS28011</name>
</gene>
<dbReference type="InterPro" id="IPR000731">
    <property type="entry name" value="SSD"/>
</dbReference>
<dbReference type="SUPFAM" id="SSF82866">
    <property type="entry name" value="Multidrug efflux transporter AcrB transmembrane domain"/>
    <property type="match status" value="2"/>
</dbReference>
<feature type="domain" description="SSD" evidence="3">
    <location>
        <begin position="752"/>
        <end position="908"/>
    </location>
</feature>
<dbReference type="Pfam" id="PF12349">
    <property type="entry name" value="Sterol-sensing"/>
    <property type="match status" value="1"/>
</dbReference>